<keyword evidence="1" id="KW-1133">Transmembrane helix</keyword>
<evidence type="ECO:0000313" key="3">
    <source>
        <dbReference type="Proteomes" id="UP000442695"/>
    </source>
</evidence>
<protein>
    <submittedName>
        <fullName evidence="2">Uncharacterized protein</fullName>
    </submittedName>
</protein>
<dbReference type="Proteomes" id="UP000442695">
    <property type="component" value="Unassembled WGS sequence"/>
</dbReference>
<accession>A0A7V8EJ17</accession>
<organism evidence="2 3">
    <name type="scientific">Pseudomonas putida</name>
    <name type="common">Arthrobacter siderocapsulatus</name>
    <dbReference type="NCBI Taxonomy" id="303"/>
    <lineage>
        <taxon>Bacteria</taxon>
        <taxon>Pseudomonadati</taxon>
        <taxon>Pseudomonadota</taxon>
        <taxon>Gammaproteobacteria</taxon>
        <taxon>Pseudomonadales</taxon>
        <taxon>Pseudomonadaceae</taxon>
        <taxon>Pseudomonas</taxon>
    </lineage>
</organism>
<proteinExistence type="predicted"/>
<evidence type="ECO:0000313" key="2">
    <source>
        <dbReference type="EMBL" id="KAF0255765.1"/>
    </source>
</evidence>
<dbReference type="EMBL" id="WOWR01000005">
    <property type="protein sequence ID" value="KAF0255765.1"/>
    <property type="molecule type" value="Genomic_DNA"/>
</dbReference>
<gene>
    <name evidence="2" type="ORF">GN299_06650</name>
</gene>
<keyword evidence="1" id="KW-0472">Membrane</keyword>
<dbReference type="AlphaFoldDB" id="A0A7V8EJ17"/>
<dbReference type="RefSeq" id="WP_156858659.1">
    <property type="nucleotide sequence ID" value="NZ_WOWR01000005.1"/>
</dbReference>
<sequence length="74" mass="7630">MSVNAKRGCMKVGNLGLIGGLMMLAGTTAMLLEHKAVGASLGVVGLAFAVINGLSERSKSRAVRKETLEQGSIE</sequence>
<feature type="transmembrane region" description="Helical" evidence="1">
    <location>
        <begin position="12"/>
        <end position="31"/>
    </location>
</feature>
<reference evidence="2 3" key="1">
    <citation type="submission" date="2019-12" db="EMBL/GenBank/DDBJ databases">
        <authorList>
            <person name="Woiski C."/>
        </authorList>
    </citation>
    <scope>NUCLEOTIDE SEQUENCE [LARGE SCALE GENOMIC DNA]</scope>
    <source>
        <strain evidence="2 3">BOE100</strain>
    </source>
</reference>
<name>A0A7V8EJ17_PSEPU</name>
<comment type="caution">
    <text evidence="2">The sequence shown here is derived from an EMBL/GenBank/DDBJ whole genome shotgun (WGS) entry which is preliminary data.</text>
</comment>
<keyword evidence="1" id="KW-0812">Transmembrane</keyword>
<feature type="transmembrane region" description="Helical" evidence="1">
    <location>
        <begin position="37"/>
        <end position="55"/>
    </location>
</feature>
<evidence type="ECO:0000256" key="1">
    <source>
        <dbReference type="SAM" id="Phobius"/>
    </source>
</evidence>